<evidence type="ECO:0000313" key="1">
    <source>
        <dbReference type="EMBL" id="SPS05524.1"/>
    </source>
</evidence>
<name>A0A2X0RD09_9PROT</name>
<accession>A0A2X0RD09</accession>
<sequence length="43" mass="4896">MSLKVRFAISRKTSISIIYFNYHIDMVLSIHAGAMESTCVFLT</sequence>
<dbReference type="EMBL" id="LS423452">
    <property type="protein sequence ID" value="SPS05524.1"/>
    <property type="molecule type" value="Genomic_DNA"/>
</dbReference>
<dbReference type="AlphaFoldDB" id="A0A2X0RD09"/>
<gene>
    <name evidence="1" type="ORF">NITFAB_1114</name>
</gene>
<protein>
    <submittedName>
        <fullName evidence="1">Uncharacterized protein</fullName>
    </submittedName>
</protein>
<reference evidence="1" key="1">
    <citation type="submission" date="2018-05" db="EMBL/GenBank/DDBJ databases">
        <authorList>
            <person name="Lanie J.A."/>
            <person name="Ng W.-L."/>
            <person name="Kazmierczak K.M."/>
            <person name="Andrzejewski T.M."/>
            <person name="Davidsen T.M."/>
            <person name="Wayne K.J."/>
            <person name="Tettelin H."/>
            <person name="Glass J.I."/>
            <person name="Rusch D."/>
            <person name="Podicherti R."/>
            <person name="Tsui H.-C.T."/>
            <person name="Winkler M.E."/>
        </authorList>
    </citation>
    <scope>NUCLEOTIDE SEQUENCE</scope>
    <source>
        <strain evidence="1">KNB</strain>
    </source>
</reference>
<proteinExistence type="predicted"/>
<organism evidence="1">
    <name type="scientific">Candidatus Nitrotoga fabula</name>
    <dbReference type="NCBI Taxonomy" id="2182327"/>
    <lineage>
        <taxon>Bacteria</taxon>
        <taxon>Pseudomonadati</taxon>
        <taxon>Pseudomonadota</taxon>
        <taxon>Betaproteobacteria</taxon>
        <taxon>Nitrosomonadales</taxon>
        <taxon>Gallionellaceae</taxon>
        <taxon>Candidatus Nitrotoga</taxon>
    </lineage>
</organism>